<evidence type="ECO:0000256" key="1">
    <source>
        <dbReference type="ARBA" id="ARBA00004141"/>
    </source>
</evidence>
<dbReference type="GO" id="GO:0005262">
    <property type="term" value="F:calcium channel activity"/>
    <property type="evidence" value="ECO:0007669"/>
    <property type="project" value="TreeGrafter"/>
</dbReference>
<dbReference type="PANTHER" id="PTHR10877">
    <property type="entry name" value="POLYCYSTIN FAMILY MEMBER"/>
    <property type="match status" value="1"/>
</dbReference>
<dbReference type="GO" id="GO:0050982">
    <property type="term" value="P:detection of mechanical stimulus"/>
    <property type="evidence" value="ECO:0007669"/>
    <property type="project" value="TreeGrafter"/>
</dbReference>
<protein>
    <recommendedName>
        <fullName evidence="7">Polycystin cation channel PKD1/PKD2 domain-containing protein</fullName>
    </recommendedName>
</protein>
<dbReference type="Proteomes" id="UP000030754">
    <property type="component" value="Unassembled WGS sequence"/>
</dbReference>
<feature type="coiled-coil region" evidence="5">
    <location>
        <begin position="671"/>
        <end position="705"/>
    </location>
</feature>
<evidence type="ECO:0000313" key="8">
    <source>
        <dbReference type="EMBL" id="CDJ65769.1"/>
    </source>
</evidence>
<dbReference type="OrthoDB" id="330982at2759"/>
<reference evidence="8" key="1">
    <citation type="submission" date="2013-10" db="EMBL/GenBank/DDBJ databases">
        <title>Genomic analysis of the causative agents of coccidiosis in chickens.</title>
        <authorList>
            <person name="Reid A.J."/>
            <person name="Blake D."/>
            <person name="Billington K."/>
            <person name="Browne H."/>
            <person name="Dunn M."/>
            <person name="Hung S."/>
            <person name="Kawahara F."/>
            <person name="Miranda-Saavedra D."/>
            <person name="Mourier T."/>
            <person name="Nagra H."/>
            <person name="Otto T.D."/>
            <person name="Rawlings N."/>
            <person name="Sanchez A."/>
            <person name="Sanders M."/>
            <person name="Subramaniam C."/>
            <person name="Tay Y."/>
            <person name="Dear P."/>
            <person name="Doerig C."/>
            <person name="Gruber A."/>
            <person name="Parkinson J."/>
            <person name="Shirley M."/>
            <person name="Wan K.L."/>
            <person name="Berriman M."/>
            <person name="Tomley F."/>
            <person name="Pain A."/>
        </authorList>
    </citation>
    <scope>NUCLEOTIDE SEQUENCE [LARGE SCALE GENOMIC DNA]</scope>
    <source>
        <strain evidence="8">Houghton</strain>
    </source>
</reference>
<dbReference type="EMBL" id="HG723282">
    <property type="protein sequence ID" value="CDJ65769.1"/>
    <property type="molecule type" value="Genomic_DNA"/>
</dbReference>
<dbReference type="AlphaFoldDB" id="U6MTI5"/>
<dbReference type="GeneID" id="25471479"/>
<reference evidence="8" key="2">
    <citation type="submission" date="2013-10" db="EMBL/GenBank/DDBJ databases">
        <authorList>
            <person name="Aslett M."/>
        </authorList>
    </citation>
    <scope>NUCLEOTIDE SEQUENCE [LARGE SCALE GENOMIC DNA]</scope>
    <source>
        <strain evidence="8">Houghton</strain>
    </source>
</reference>
<feature type="transmembrane region" description="Helical" evidence="6">
    <location>
        <begin position="343"/>
        <end position="362"/>
    </location>
</feature>
<dbReference type="Pfam" id="PF08016">
    <property type="entry name" value="PKD_channel"/>
    <property type="match status" value="1"/>
</dbReference>
<keyword evidence="9" id="KW-1185">Reference proteome</keyword>
<feature type="transmembrane region" description="Helical" evidence="6">
    <location>
        <begin position="383"/>
        <end position="405"/>
    </location>
</feature>
<dbReference type="VEuPathDB" id="ToxoDB:ENH_00012970"/>
<dbReference type="RefSeq" id="XP_013434236.1">
    <property type="nucleotide sequence ID" value="XM_013578782.1"/>
</dbReference>
<name>U6MTI5_9EIME</name>
<evidence type="ECO:0000256" key="3">
    <source>
        <dbReference type="ARBA" id="ARBA00022989"/>
    </source>
</evidence>
<feature type="transmembrane region" description="Helical" evidence="6">
    <location>
        <begin position="258"/>
        <end position="289"/>
    </location>
</feature>
<feature type="transmembrane region" description="Helical" evidence="6">
    <location>
        <begin position="440"/>
        <end position="467"/>
    </location>
</feature>
<sequence>MREMAGQAASRTAFTLDPVTFGCPDSSLGLTNVDVTISLPTQPLFNIITPRDLYSWLVADEGLMAFLTSSTKSALFGEAFPQLKQQNGNAYQQLVLYNWNSAVTTRSVRLTLVLREEASFPTQLGFSCESLQCEYQPLFETTAFQDFLRRLAQENILRDVVAELTVHVVLINSNQRDTVLEAHIQFPRNRGGNVTPKFSTETFTLQPYSTWDFTTVAAVALQVASGALFLFFGCSFFVEFCRLRGRLKEEREDYSFGLCLGVFFIDDLFNAFDIIGFIVLACAIFVWVLHVCASPHAEVLNLAEDLSTALVAAASGATEEAEATAAAGVFFRAFSSTSALLRIYAQLAAAILAAAFLRLLRIGRKRKRMTMMFFAVASAAEEMIQVLIGTVLIFMGFAYLCFLSFGRYLENYSTLKNSFVSTIMLTTGFFPLSQLFQSDAFMAGVFVFPYLFFMGIICFSFSLCVLLRSLAHRSAEIQAMEKLGKIEQRPLLKSLQLFLQELSCSFQPSQEEIQAQQKELELEHLQQQEDEATAFGKKTASDQKADFEVLQMIEAVERRRREMPLKVVDLPPDVITSALSDDQYAALPDEVRSFANQEAALFVDRFRKLAIQFQLGSGDVVSLLQQLENDAYVELWALAHEVAQQEGHLQHELSVYTSHVINGQQRLLGYIKFLEQALQDKEEELQLQLQELRLLEIKVEDEKQAAERYGTTR</sequence>
<dbReference type="PANTHER" id="PTHR10877:SF197">
    <property type="entry name" value="POLYCYSTIC KIDNEY DISEASE PROTEIN 1-LIKE 2"/>
    <property type="match status" value="1"/>
</dbReference>
<feature type="transmembrane region" description="Helical" evidence="6">
    <location>
        <begin position="216"/>
        <end position="238"/>
    </location>
</feature>
<evidence type="ECO:0000256" key="2">
    <source>
        <dbReference type="ARBA" id="ARBA00022692"/>
    </source>
</evidence>
<gene>
    <name evidence="8" type="ORF">ENH_00012970</name>
</gene>
<organism evidence="8 9">
    <name type="scientific">Eimeria necatrix</name>
    <dbReference type="NCBI Taxonomy" id="51315"/>
    <lineage>
        <taxon>Eukaryota</taxon>
        <taxon>Sar</taxon>
        <taxon>Alveolata</taxon>
        <taxon>Apicomplexa</taxon>
        <taxon>Conoidasida</taxon>
        <taxon>Coccidia</taxon>
        <taxon>Eucoccidiorida</taxon>
        <taxon>Eimeriorina</taxon>
        <taxon>Eimeriidae</taxon>
        <taxon>Eimeria</taxon>
    </lineage>
</organism>
<evidence type="ECO:0000313" key="9">
    <source>
        <dbReference type="Proteomes" id="UP000030754"/>
    </source>
</evidence>
<evidence type="ECO:0000256" key="4">
    <source>
        <dbReference type="ARBA" id="ARBA00023136"/>
    </source>
</evidence>
<dbReference type="InterPro" id="IPR051223">
    <property type="entry name" value="Polycystin"/>
</dbReference>
<comment type="subcellular location">
    <subcellularLocation>
        <location evidence="1">Membrane</location>
        <topology evidence="1">Multi-pass membrane protein</topology>
    </subcellularLocation>
</comment>
<evidence type="ECO:0000259" key="7">
    <source>
        <dbReference type="Pfam" id="PF08016"/>
    </source>
</evidence>
<keyword evidence="4 6" id="KW-0472">Membrane</keyword>
<evidence type="ECO:0000256" key="6">
    <source>
        <dbReference type="SAM" id="Phobius"/>
    </source>
</evidence>
<keyword evidence="5" id="KW-0175">Coiled coil</keyword>
<proteinExistence type="predicted"/>
<dbReference type="GO" id="GO:0016020">
    <property type="term" value="C:membrane"/>
    <property type="evidence" value="ECO:0007669"/>
    <property type="project" value="UniProtKB-SubCell"/>
</dbReference>
<keyword evidence="3 6" id="KW-1133">Transmembrane helix</keyword>
<evidence type="ECO:0000256" key="5">
    <source>
        <dbReference type="SAM" id="Coils"/>
    </source>
</evidence>
<keyword evidence="2 6" id="KW-0812">Transmembrane</keyword>
<accession>U6MTI5</accession>
<dbReference type="InterPro" id="IPR013122">
    <property type="entry name" value="PKD1_2_channel"/>
</dbReference>
<feature type="domain" description="Polycystin cation channel PKD1/PKD2" evidence="7">
    <location>
        <begin position="326"/>
        <end position="467"/>
    </location>
</feature>